<evidence type="ECO:0000313" key="3">
    <source>
        <dbReference type="Proteomes" id="UP001165489"/>
    </source>
</evidence>
<keyword evidence="3" id="KW-1185">Reference proteome</keyword>
<comment type="caution">
    <text evidence="2">The sequence shown here is derived from an EMBL/GenBank/DDBJ whole genome shotgun (WGS) entry which is preliminary data.</text>
</comment>
<feature type="transmembrane region" description="Helical" evidence="1">
    <location>
        <begin position="87"/>
        <end position="107"/>
    </location>
</feature>
<proteinExistence type="predicted"/>
<keyword evidence="1" id="KW-0472">Membrane</keyword>
<dbReference type="InterPro" id="IPR021737">
    <property type="entry name" value="Phage_phiKZ_Orf197"/>
</dbReference>
<dbReference type="RefSeq" id="WP_241347728.1">
    <property type="nucleotide sequence ID" value="NZ_JAKZGP010000016.1"/>
</dbReference>
<dbReference type="EMBL" id="JAKZGP010000016">
    <property type="protein sequence ID" value="MCH7409381.1"/>
    <property type="molecule type" value="Genomic_DNA"/>
</dbReference>
<name>A0ABS9UYY7_9BACT</name>
<dbReference type="Proteomes" id="UP001165489">
    <property type="component" value="Unassembled WGS sequence"/>
</dbReference>
<dbReference type="Pfam" id="PF11750">
    <property type="entry name" value="DUF3307"/>
    <property type="match status" value="1"/>
</dbReference>
<reference evidence="2" key="1">
    <citation type="submission" date="2022-03" db="EMBL/GenBank/DDBJ databases">
        <title>De novo assembled genomes of Belliella spp. (Cyclobacteriaceae) strains.</title>
        <authorList>
            <person name="Szabo A."/>
            <person name="Korponai K."/>
            <person name="Felfoldi T."/>
        </authorList>
    </citation>
    <scope>NUCLEOTIDE SEQUENCE</scope>
    <source>
        <strain evidence="2">DSM 111904</strain>
    </source>
</reference>
<organism evidence="2 3">
    <name type="scientific">Belliella filtrata</name>
    <dbReference type="NCBI Taxonomy" id="2923435"/>
    <lineage>
        <taxon>Bacteria</taxon>
        <taxon>Pseudomonadati</taxon>
        <taxon>Bacteroidota</taxon>
        <taxon>Cytophagia</taxon>
        <taxon>Cytophagales</taxon>
        <taxon>Cyclobacteriaceae</taxon>
        <taxon>Belliella</taxon>
    </lineage>
</organism>
<feature type="transmembrane region" description="Helical" evidence="1">
    <location>
        <begin position="59"/>
        <end position="78"/>
    </location>
</feature>
<keyword evidence="1" id="KW-1133">Transmembrane helix</keyword>
<sequence>MIIIIKLLLAHFIGDFAFQPRSWVEEKEKRKAKSPKLYLHILIHGGLIMLLLWEWEVWPLVLILMGLHGIIDVVKLYAQKKKNKTSWFIMDQVLHLASIFGIWYIIYQPAIDFISLLQDPMVWIYMLAILIVTLVTGIMMQVFMHKWAKSLQEGNESSLKNAGKYIGILERLLVLTFIIIGRWEGVGFLLAAKSVFRFGDLKESKDRKLTEYILIGTLISFGIAIGVGLILVQLQNIL</sequence>
<evidence type="ECO:0000256" key="1">
    <source>
        <dbReference type="SAM" id="Phobius"/>
    </source>
</evidence>
<keyword evidence="1" id="KW-0812">Transmembrane</keyword>
<evidence type="ECO:0000313" key="2">
    <source>
        <dbReference type="EMBL" id="MCH7409381.1"/>
    </source>
</evidence>
<gene>
    <name evidence="2" type="ORF">MM239_08250</name>
</gene>
<feature type="transmembrane region" description="Helical" evidence="1">
    <location>
        <begin position="122"/>
        <end position="143"/>
    </location>
</feature>
<feature type="transmembrane region" description="Helical" evidence="1">
    <location>
        <begin position="37"/>
        <end position="53"/>
    </location>
</feature>
<accession>A0ABS9UYY7</accession>
<protein>
    <submittedName>
        <fullName evidence="2">DUF3307 domain-containing protein</fullName>
    </submittedName>
</protein>
<feature type="transmembrane region" description="Helical" evidence="1">
    <location>
        <begin position="212"/>
        <end position="232"/>
    </location>
</feature>
<feature type="transmembrane region" description="Helical" evidence="1">
    <location>
        <begin position="172"/>
        <end position="192"/>
    </location>
</feature>